<dbReference type="Gene3D" id="3.40.1410.10">
    <property type="entry name" value="Chorismate lyase-like"/>
    <property type="match status" value="1"/>
</dbReference>
<dbReference type="Proteomes" id="UP000324285">
    <property type="component" value="Chromosome"/>
</dbReference>
<evidence type="ECO:0000259" key="5">
    <source>
        <dbReference type="PROSITE" id="PS50949"/>
    </source>
</evidence>
<dbReference type="InterPro" id="IPR050679">
    <property type="entry name" value="Bact_HTH_transcr_reg"/>
</dbReference>
<dbReference type="SUPFAM" id="SSF64288">
    <property type="entry name" value="Chorismate lyase-like"/>
    <property type="match status" value="1"/>
</dbReference>
<evidence type="ECO:0000256" key="1">
    <source>
        <dbReference type="ARBA" id="ARBA00023015"/>
    </source>
</evidence>
<dbReference type="InterPro" id="IPR036390">
    <property type="entry name" value="WH_DNA-bd_sf"/>
</dbReference>
<dbReference type="Gene3D" id="1.10.10.10">
    <property type="entry name" value="Winged helix-like DNA-binding domain superfamily/Winged helix DNA-binding domain"/>
    <property type="match status" value="1"/>
</dbReference>
<dbReference type="KEGG" id="hbh:E4T21_10520"/>
<dbReference type="InterPro" id="IPR011663">
    <property type="entry name" value="UTRA"/>
</dbReference>
<dbReference type="PANTHER" id="PTHR44846:SF16">
    <property type="entry name" value="TRANSCRIPTIONAL REGULATOR PHNF-RELATED"/>
    <property type="match status" value="1"/>
</dbReference>
<name>A0A5C1NGC6_9GAMM</name>
<protein>
    <recommendedName>
        <fullName evidence="4">Histidine utilization repressor</fullName>
    </recommendedName>
</protein>
<dbReference type="SMART" id="SM00345">
    <property type="entry name" value="HTH_GNTR"/>
    <property type="match status" value="1"/>
</dbReference>
<dbReference type="InterPro" id="IPR000524">
    <property type="entry name" value="Tscrpt_reg_HTH_GntR"/>
</dbReference>
<dbReference type="Pfam" id="PF07702">
    <property type="entry name" value="UTRA"/>
    <property type="match status" value="1"/>
</dbReference>
<dbReference type="GO" id="GO:0045892">
    <property type="term" value="P:negative regulation of DNA-templated transcription"/>
    <property type="evidence" value="ECO:0007669"/>
    <property type="project" value="UniProtKB-UniRule"/>
</dbReference>
<evidence type="ECO:0000256" key="3">
    <source>
        <dbReference type="ARBA" id="ARBA00023163"/>
    </source>
</evidence>
<dbReference type="FunFam" id="1.10.10.10:FF:000079">
    <property type="entry name" value="GntR family transcriptional regulator"/>
    <property type="match status" value="1"/>
</dbReference>
<evidence type="ECO:0000256" key="4">
    <source>
        <dbReference type="NCBIfam" id="TIGR02018"/>
    </source>
</evidence>
<feature type="domain" description="HTH gntR-type" evidence="5">
    <location>
        <begin position="5"/>
        <end position="73"/>
    </location>
</feature>
<reference evidence="6" key="1">
    <citation type="submission" date="2021-02" db="EMBL/GenBank/DDBJ databases">
        <title>Strain Y2R2, a novel species of the genus Halomonas.</title>
        <authorList>
            <person name="Huang H."/>
        </authorList>
    </citation>
    <scope>NUCLEOTIDE SEQUENCE</scope>
    <source>
        <strain evidence="6">Y2R2</strain>
    </source>
</reference>
<proteinExistence type="predicted"/>
<dbReference type="SMART" id="SM00866">
    <property type="entry name" value="UTRA"/>
    <property type="match status" value="1"/>
</dbReference>
<dbReference type="RefSeq" id="WP_149284950.1">
    <property type="nucleotide sequence ID" value="NZ_CP038437.2"/>
</dbReference>
<dbReference type="PROSITE" id="PS50949">
    <property type="entry name" value="HTH_GNTR"/>
    <property type="match status" value="1"/>
</dbReference>
<dbReference type="PRINTS" id="PR00035">
    <property type="entry name" value="HTHGNTR"/>
</dbReference>
<sequence>MARTPPRYLEIQQYILSRIQHGDWPTGHRIPAEERLAEDFNVSRMTANKAIRELVQRGYLTRQPGAGTFVTERKAESSLVEVHNIAEEVRGRGHHYTNRVLQLEAIDASEDVALQLGMRHGSKVFHSLIVHLENETPIQLEERYVNPRHVPGYLDIDFTTITPHQVLIEAWPITDIEHIVEAVLVDTATAQELSIPTSAPCLRMTRRTWSHDQLISYALLTHPGERYKLRSAWRDTH</sequence>
<accession>A0A5C1NGC6</accession>
<dbReference type="NCBIfam" id="TIGR02018">
    <property type="entry name" value="his_ut_repres"/>
    <property type="match status" value="1"/>
</dbReference>
<dbReference type="Pfam" id="PF00392">
    <property type="entry name" value="GntR"/>
    <property type="match status" value="1"/>
</dbReference>
<dbReference type="InterPro" id="IPR036388">
    <property type="entry name" value="WH-like_DNA-bd_sf"/>
</dbReference>
<keyword evidence="3" id="KW-0804">Transcription</keyword>
<keyword evidence="1" id="KW-0805">Transcription regulation</keyword>
<evidence type="ECO:0000313" key="6">
    <source>
        <dbReference type="EMBL" id="QEM81940.1"/>
    </source>
</evidence>
<dbReference type="AlphaFoldDB" id="A0A5C1NGC6"/>
<dbReference type="OrthoDB" id="9808698at2"/>
<dbReference type="CDD" id="cd07377">
    <property type="entry name" value="WHTH_GntR"/>
    <property type="match status" value="1"/>
</dbReference>
<dbReference type="InterPro" id="IPR028978">
    <property type="entry name" value="Chorismate_lyase_/UTRA_dom_sf"/>
</dbReference>
<dbReference type="EMBL" id="CP038437">
    <property type="protein sequence ID" value="QEM81940.1"/>
    <property type="molecule type" value="Genomic_DNA"/>
</dbReference>
<dbReference type="SUPFAM" id="SSF46785">
    <property type="entry name" value="Winged helix' DNA-binding domain"/>
    <property type="match status" value="1"/>
</dbReference>
<dbReference type="GO" id="GO:0003677">
    <property type="term" value="F:DNA binding"/>
    <property type="evidence" value="ECO:0007669"/>
    <property type="project" value="UniProtKB-UniRule"/>
</dbReference>
<dbReference type="PANTHER" id="PTHR44846">
    <property type="entry name" value="MANNOSYL-D-GLYCERATE TRANSPORT/METABOLISM SYSTEM REPRESSOR MNGR-RELATED"/>
    <property type="match status" value="1"/>
</dbReference>
<gene>
    <name evidence="6" type="primary">hutC</name>
    <name evidence="6" type="ORF">E4T21_10520</name>
</gene>
<dbReference type="InterPro" id="IPR010248">
    <property type="entry name" value="His_ut_repres"/>
</dbReference>
<evidence type="ECO:0000256" key="2">
    <source>
        <dbReference type="ARBA" id="ARBA00023125"/>
    </source>
</evidence>
<keyword evidence="2" id="KW-0238">DNA-binding</keyword>
<evidence type="ECO:0000313" key="7">
    <source>
        <dbReference type="Proteomes" id="UP000324285"/>
    </source>
</evidence>
<organism evidence="6 7">
    <name type="scientific">Halomonas binhaiensis</name>
    <dbReference type="NCBI Taxonomy" id="2562282"/>
    <lineage>
        <taxon>Bacteria</taxon>
        <taxon>Pseudomonadati</taxon>
        <taxon>Pseudomonadota</taxon>
        <taxon>Gammaproteobacteria</taxon>
        <taxon>Oceanospirillales</taxon>
        <taxon>Halomonadaceae</taxon>
        <taxon>Halomonas</taxon>
    </lineage>
</organism>
<dbReference type="GO" id="GO:0003700">
    <property type="term" value="F:DNA-binding transcription factor activity"/>
    <property type="evidence" value="ECO:0007669"/>
    <property type="project" value="UniProtKB-UniRule"/>
</dbReference>
<dbReference type="GO" id="GO:0006547">
    <property type="term" value="P:L-histidine metabolic process"/>
    <property type="evidence" value="ECO:0007669"/>
    <property type="project" value="UniProtKB-UniRule"/>
</dbReference>
<keyword evidence="7" id="KW-1185">Reference proteome</keyword>